<accession>A0A0E9XD47</accession>
<feature type="chain" id="PRO_5002435417" evidence="1">
    <location>
        <begin position="20"/>
        <end position="35"/>
    </location>
</feature>
<feature type="signal peptide" evidence="1">
    <location>
        <begin position="1"/>
        <end position="19"/>
    </location>
</feature>
<name>A0A0E9XD47_ANGAN</name>
<sequence>MRNLLCFVLFLNYLDTGQYCGPMQILCHQKQALFS</sequence>
<reference evidence="2" key="2">
    <citation type="journal article" date="2015" name="Fish Shellfish Immunol.">
        <title>Early steps in the European eel (Anguilla anguilla)-Vibrio vulnificus interaction in the gills: Role of the RtxA13 toxin.</title>
        <authorList>
            <person name="Callol A."/>
            <person name="Pajuelo D."/>
            <person name="Ebbesson L."/>
            <person name="Teles M."/>
            <person name="MacKenzie S."/>
            <person name="Amaro C."/>
        </authorList>
    </citation>
    <scope>NUCLEOTIDE SEQUENCE</scope>
</reference>
<reference evidence="2" key="1">
    <citation type="submission" date="2014-11" db="EMBL/GenBank/DDBJ databases">
        <authorList>
            <person name="Amaro Gonzalez C."/>
        </authorList>
    </citation>
    <scope>NUCLEOTIDE SEQUENCE</scope>
</reference>
<evidence type="ECO:0000313" key="2">
    <source>
        <dbReference type="EMBL" id="JAI00678.1"/>
    </source>
</evidence>
<keyword evidence="1" id="KW-0732">Signal</keyword>
<organism evidence="2">
    <name type="scientific">Anguilla anguilla</name>
    <name type="common">European freshwater eel</name>
    <name type="synonym">Muraena anguilla</name>
    <dbReference type="NCBI Taxonomy" id="7936"/>
    <lineage>
        <taxon>Eukaryota</taxon>
        <taxon>Metazoa</taxon>
        <taxon>Chordata</taxon>
        <taxon>Craniata</taxon>
        <taxon>Vertebrata</taxon>
        <taxon>Euteleostomi</taxon>
        <taxon>Actinopterygii</taxon>
        <taxon>Neopterygii</taxon>
        <taxon>Teleostei</taxon>
        <taxon>Anguilliformes</taxon>
        <taxon>Anguillidae</taxon>
        <taxon>Anguilla</taxon>
    </lineage>
</organism>
<evidence type="ECO:0000256" key="1">
    <source>
        <dbReference type="SAM" id="SignalP"/>
    </source>
</evidence>
<proteinExistence type="predicted"/>
<protein>
    <submittedName>
        <fullName evidence="2">Uncharacterized protein</fullName>
    </submittedName>
</protein>
<dbReference type="AlphaFoldDB" id="A0A0E9XD47"/>
<dbReference type="EMBL" id="GBXM01007900">
    <property type="protein sequence ID" value="JAI00678.1"/>
    <property type="molecule type" value="Transcribed_RNA"/>
</dbReference>